<protein>
    <submittedName>
        <fullName evidence="2">DUF1479 domain-containing protein</fullName>
    </submittedName>
</protein>
<name>A0A6N8NW72_ECOLX</name>
<evidence type="ECO:0000313" key="1">
    <source>
        <dbReference type="EMBL" id="MWR90747.1"/>
    </source>
</evidence>
<reference evidence="2 3" key="1">
    <citation type="submission" date="2019-12" db="EMBL/GenBank/DDBJ databases">
        <title>Enteriobacteria Tanzani isolates_8377-8380.</title>
        <authorList>
            <person name="Subbiah M."/>
            <person name="Call D."/>
        </authorList>
    </citation>
    <scope>NUCLEOTIDE SEQUENCE [LARGE SCALE GENOMIC DNA]</scope>
    <source>
        <strain evidence="2 3">8379wE6</strain>
    </source>
</reference>
<accession>A0A6N8NW72</accession>
<sequence>LEKGASPGDFPREDYETNWEGRFTLADLNIHGKRALGMDV</sequence>
<proteinExistence type="predicted"/>
<dbReference type="EMBL" id="WTQQ01000546">
    <property type="protein sequence ID" value="MWR90747.1"/>
    <property type="molecule type" value="Genomic_DNA"/>
</dbReference>
<gene>
    <name evidence="1" type="ORF">GP979_21000</name>
    <name evidence="2" type="ORF">GP979_34620</name>
</gene>
<dbReference type="RefSeq" id="WP_272840215.1">
    <property type="nucleotide sequence ID" value="NZ_JAOYTA010000364.1"/>
</dbReference>
<evidence type="ECO:0000313" key="3">
    <source>
        <dbReference type="Proteomes" id="UP000436482"/>
    </source>
</evidence>
<dbReference type="Proteomes" id="UP000436482">
    <property type="component" value="Unassembled WGS sequence"/>
</dbReference>
<dbReference type="Gene3D" id="2.60.120.330">
    <property type="entry name" value="B-lactam Antibiotic, Isopenicillin N Synthase, Chain"/>
    <property type="match status" value="1"/>
</dbReference>
<dbReference type="SUPFAM" id="SSF51197">
    <property type="entry name" value="Clavaminate synthase-like"/>
    <property type="match status" value="1"/>
</dbReference>
<evidence type="ECO:0000313" key="2">
    <source>
        <dbReference type="EMBL" id="MWR93351.1"/>
    </source>
</evidence>
<dbReference type="EMBL" id="WTQQ01002452">
    <property type="protein sequence ID" value="MWR93351.1"/>
    <property type="molecule type" value="Genomic_DNA"/>
</dbReference>
<feature type="non-terminal residue" evidence="2">
    <location>
        <position position="1"/>
    </location>
</feature>
<comment type="caution">
    <text evidence="2">The sequence shown here is derived from an EMBL/GenBank/DDBJ whole genome shotgun (WGS) entry which is preliminary data.</text>
</comment>
<organism evidence="2 3">
    <name type="scientific">Escherichia coli</name>
    <dbReference type="NCBI Taxonomy" id="562"/>
    <lineage>
        <taxon>Bacteria</taxon>
        <taxon>Pseudomonadati</taxon>
        <taxon>Pseudomonadota</taxon>
        <taxon>Gammaproteobacteria</taxon>
        <taxon>Enterobacterales</taxon>
        <taxon>Enterobacteriaceae</taxon>
        <taxon>Escherichia</taxon>
    </lineage>
</organism>
<dbReference type="AlphaFoldDB" id="A0A6N8NW72"/>
<dbReference type="InterPro" id="IPR027443">
    <property type="entry name" value="IPNS-like_sf"/>
</dbReference>